<evidence type="ECO:0000256" key="4">
    <source>
        <dbReference type="ARBA" id="ARBA00023186"/>
    </source>
</evidence>
<keyword evidence="2 5" id="KW-0690">Ribosome biogenesis</keyword>
<keyword evidence="1 5" id="KW-0963">Cytoplasm</keyword>
<dbReference type="Gene3D" id="2.40.30.60">
    <property type="entry name" value="RimM"/>
    <property type="match status" value="1"/>
</dbReference>
<evidence type="ECO:0000256" key="1">
    <source>
        <dbReference type="ARBA" id="ARBA00022490"/>
    </source>
</evidence>
<dbReference type="PANTHER" id="PTHR33692">
    <property type="entry name" value="RIBOSOME MATURATION FACTOR RIMM"/>
    <property type="match status" value="1"/>
</dbReference>
<dbReference type="InterPro" id="IPR036976">
    <property type="entry name" value="RimM_N_sf"/>
</dbReference>
<dbReference type="GO" id="GO:0042274">
    <property type="term" value="P:ribosomal small subunit biogenesis"/>
    <property type="evidence" value="ECO:0007669"/>
    <property type="project" value="UniProtKB-UniRule"/>
</dbReference>
<dbReference type="SUPFAM" id="SSF50447">
    <property type="entry name" value="Translation proteins"/>
    <property type="match status" value="1"/>
</dbReference>
<evidence type="ECO:0000256" key="3">
    <source>
        <dbReference type="ARBA" id="ARBA00022552"/>
    </source>
</evidence>
<evidence type="ECO:0000313" key="9">
    <source>
        <dbReference type="Proteomes" id="UP000184476"/>
    </source>
</evidence>
<dbReference type="HAMAP" id="MF_00014">
    <property type="entry name" value="Ribosome_mat_RimM"/>
    <property type="match status" value="1"/>
</dbReference>
<evidence type="ECO:0000259" key="6">
    <source>
        <dbReference type="Pfam" id="PF01782"/>
    </source>
</evidence>
<reference evidence="8 9" key="1">
    <citation type="submission" date="2016-11" db="EMBL/GenBank/DDBJ databases">
        <authorList>
            <person name="Jaros S."/>
            <person name="Januszkiewicz K."/>
            <person name="Wedrychowicz H."/>
        </authorList>
    </citation>
    <scope>NUCLEOTIDE SEQUENCE [LARGE SCALE GENOMIC DNA]</scope>
    <source>
        <strain evidence="8 9">DSM 44666</strain>
    </source>
</reference>
<dbReference type="AlphaFoldDB" id="A0A1M4USQ3"/>
<dbReference type="GO" id="GO:0005840">
    <property type="term" value="C:ribosome"/>
    <property type="evidence" value="ECO:0007669"/>
    <property type="project" value="InterPro"/>
</dbReference>
<dbReference type="STRING" id="112248.SAMN05444392_10210"/>
<evidence type="ECO:0000313" key="8">
    <source>
        <dbReference type="EMBL" id="SHE59771.1"/>
    </source>
</evidence>
<comment type="subunit">
    <text evidence="5">Binds ribosomal protein uS19.</text>
</comment>
<dbReference type="InterPro" id="IPR002676">
    <property type="entry name" value="RimM_N"/>
</dbReference>
<dbReference type="Gene3D" id="2.30.30.240">
    <property type="entry name" value="PRC-barrel domain"/>
    <property type="match status" value="1"/>
</dbReference>
<dbReference type="InterPro" id="IPR011961">
    <property type="entry name" value="RimM"/>
</dbReference>
<dbReference type="SUPFAM" id="SSF50346">
    <property type="entry name" value="PRC-barrel domain"/>
    <property type="match status" value="1"/>
</dbReference>
<keyword evidence="4 5" id="KW-0143">Chaperone</keyword>
<feature type="domain" description="Ribosome maturation factor RimM PRC barrel" evidence="7">
    <location>
        <begin position="106"/>
        <end position="174"/>
    </location>
</feature>
<dbReference type="GO" id="GO:0006364">
    <property type="term" value="P:rRNA processing"/>
    <property type="evidence" value="ECO:0007669"/>
    <property type="project" value="UniProtKB-UniRule"/>
</dbReference>
<dbReference type="OrthoDB" id="9810331at2"/>
<dbReference type="InterPro" id="IPR056792">
    <property type="entry name" value="PRC_RimM"/>
</dbReference>
<dbReference type="NCBIfam" id="TIGR02273">
    <property type="entry name" value="16S_RimM"/>
    <property type="match status" value="1"/>
</dbReference>
<evidence type="ECO:0000256" key="5">
    <source>
        <dbReference type="HAMAP-Rule" id="MF_00014"/>
    </source>
</evidence>
<gene>
    <name evidence="5" type="primary">rimM</name>
    <name evidence="8" type="ORF">SAMN05444392_10210</name>
</gene>
<dbReference type="Proteomes" id="UP000184476">
    <property type="component" value="Unassembled WGS sequence"/>
</dbReference>
<protein>
    <recommendedName>
        <fullName evidence="5">Ribosome maturation factor RimM</fullName>
    </recommendedName>
</protein>
<evidence type="ECO:0000259" key="7">
    <source>
        <dbReference type="Pfam" id="PF24986"/>
    </source>
</evidence>
<dbReference type="Pfam" id="PF01782">
    <property type="entry name" value="RimM"/>
    <property type="match status" value="1"/>
</dbReference>
<dbReference type="PANTHER" id="PTHR33692:SF1">
    <property type="entry name" value="RIBOSOME MATURATION FACTOR RIMM"/>
    <property type="match status" value="1"/>
</dbReference>
<accession>A0A1M4USQ3</accession>
<dbReference type="InterPro" id="IPR011033">
    <property type="entry name" value="PRC_barrel-like_sf"/>
</dbReference>
<comment type="subcellular location">
    <subcellularLocation>
        <location evidence="5">Cytoplasm</location>
    </subcellularLocation>
</comment>
<comment type="domain">
    <text evidence="5">The PRC barrel domain binds ribosomal protein uS19.</text>
</comment>
<keyword evidence="3 5" id="KW-0698">rRNA processing</keyword>
<proteinExistence type="inferred from homology"/>
<dbReference type="EMBL" id="FQVL01000002">
    <property type="protein sequence ID" value="SHE59771.1"/>
    <property type="molecule type" value="Genomic_DNA"/>
</dbReference>
<comment type="similarity">
    <text evidence="5">Belongs to the RimM family.</text>
</comment>
<dbReference type="InterPro" id="IPR009000">
    <property type="entry name" value="Transl_B-barrel_sf"/>
</dbReference>
<dbReference type="Pfam" id="PF24986">
    <property type="entry name" value="PRC_RimM"/>
    <property type="match status" value="1"/>
</dbReference>
<sequence>MMSQPEFLRVGQIVTTHGLRGDVRVRVTTDYPEFRFATGAQLIATHPNQKENCVLTVEKGRPHKNLYLVSFSTWNHIDEAKSWIGGELMIPIDEAITEDHENSYYYHELIGCQVVTTDGKLIGEIREILPNPANDLFVVQPQTGKKIYLPFIEEIVKEVDPSTRQVKIEWMEGLD</sequence>
<dbReference type="GO" id="GO:0005737">
    <property type="term" value="C:cytoplasm"/>
    <property type="evidence" value="ECO:0007669"/>
    <property type="project" value="UniProtKB-SubCell"/>
</dbReference>
<dbReference type="GO" id="GO:0043022">
    <property type="term" value="F:ribosome binding"/>
    <property type="evidence" value="ECO:0007669"/>
    <property type="project" value="InterPro"/>
</dbReference>
<dbReference type="RefSeq" id="WP_084731090.1">
    <property type="nucleotide sequence ID" value="NZ_FQVL01000002.1"/>
</dbReference>
<organism evidence="8 9">
    <name type="scientific">Seinonella peptonophila</name>
    <dbReference type="NCBI Taxonomy" id="112248"/>
    <lineage>
        <taxon>Bacteria</taxon>
        <taxon>Bacillati</taxon>
        <taxon>Bacillota</taxon>
        <taxon>Bacilli</taxon>
        <taxon>Bacillales</taxon>
        <taxon>Thermoactinomycetaceae</taxon>
        <taxon>Seinonella</taxon>
    </lineage>
</organism>
<name>A0A1M4USQ3_9BACL</name>
<evidence type="ECO:0000256" key="2">
    <source>
        <dbReference type="ARBA" id="ARBA00022517"/>
    </source>
</evidence>
<feature type="domain" description="RimM N-terminal" evidence="6">
    <location>
        <begin position="10"/>
        <end position="93"/>
    </location>
</feature>
<keyword evidence="9" id="KW-1185">Reference proteome</keyword>
<comment type="function">
    <text evidence="5">An accessory protein needed during the final step in the assembly of 30S ribosomal subunit, possibly for assembly of the head region. Essential for efficient processing of 16S rRNA. May be needed both before and after RbfA during the maturation of 16S rRNA. It has affinity for free ribosomal 30S subunits but not for 70S ribosomes.</text>
</comment>